<organism evidence="1 2">
    <name type="scientific">Vibrio cholerae</name>
    <dbReference type="NCBI Taxonomy" id="666"/>
    <lineage>
        <taxon>Bacteria</taxon>
        <taxon>Pseudomonadati</taxon>
        <taxon>Pseudomonadota</taxon>
        <taxon>Gammaproteobacteria</taxon>
        <taxon>Vibrionales</taxon>
        <taxon>Vibrionaceae</taxon>
        <taxon>Vibrio</taxon>
    </lineage>
</organism>
<comment type="caution">
    <text evidence="1">The sequence shown here is derived from an EMBL/GenBank/DDBJ whole genome shotgun (WGS) entry which is preliminary data.</text>
</comment>
<gene>
    <name evidence="1" type="ORF">F0M16_18175</name>
</gene>
<evidence type="ECO:0000313" key="1">
    <source>
        <dbReference type="EMBL" id="KAA1253303.1"/>
    </source>
</evidence>
<dbReference type="EMBL" id="VUAA01000023">
    <property type="protein sequence ID" value="KAA1253303.1"/>
    <property type="molecule type" value="Genomic_DNA"/>
</dbReference>
<evidence type="ECO:0000313" key="2">
    <source>
        <dbReference type="Proteomes" id="UP000323225"/>
    </source>
</evidence>
<dbReference type="AlphaFoldDB" id="A0A5Q6PEL2"/>
<dbReference type="Proteomes" id="UP000323225">
    <property type="component" value="Unassembled WGS sequence"/>
</dbReference>
<accession>A0A5Q6PEL2</accession>
<sequence length="661" mass="75831">MSIKESIFETLKLFEELSKIPFSKIFDDSVSFLGKHQHDNLILASKLDDGLFIMGINSYFKSYSEVTTFALNEFLENNDVYARIDKHKKLNRDIKSLMEHGSVAAQLENISSVIANFSDRNLTCEEQESIKSDVWESFVRGYDFIRNLKRRKIGNINENSVFTSKFDRRIYFVESEAHVLDLAHHAKPGLYTIAVIDNENPSACHFNLVIKTCDGAVIINDSERKAYEDQERRTDRENVQRINKSLFPYSVFELTASPSGKHLMFSETSKSTSLTQYDGIDDASSVIVNISEIKELPLSELCELSVLYASIALDWKSFIDAEELIYGHEISFSIDSNTMPVVFKGSEKQFNLPKTPSREDFYSSSLDSSDYASSVTSLSGTDYNSYFESVFSEEVSKVQILPSNLALEHKGKPTSKNIITIPEDVVGSPEKIIADTVFQARSQQAKNLSKKIDNYFEEYFDDMAKWIVERIDTDKLIQRACAKLALPQPENCPEWMKTQEFESKTARYGTNSYHVKGKYTRRESDTYRPRYPIYLNKTKPNLKESGMVDLLCVECNNFANFFVEYIITDAYDISFLTNTPVDELPFHLKEFGVVRYTGNNILFRVDPIESMDHRFQNHQLDLRLMIGFSLKGLNAVREQNGHSKLSRTEAEEMFGEHYSYT</sequence>
<protein>
    <submittedName>
        <fullName evidence="1">Uncharacterized protein</fullName>
    </submittedName>
</protein>
<reference evidence="1 2" key="1">
    <citation type="submission" date="2019-09" db="EMBL/GenBank/DDBJ databases">
        <authorList>
            <person name="Kritzky A."/>
            <person name="Schelkanova E.Y."/>
            <person name="Alkhova Z.V."/>
            <person name="Smirnova N.I."/>
        </authorList>
    </citation>
    <scope>NUCLEOTIDE SEQUENCE [LARGE SCALE GENOMIC DNA]</scope>
    <source>
        <strain evidence="1 2">M1526</strain>
    </source>
</reference>
<proteinExistence type="predicted"/>
<name>A0A5Q6PEL2_VIBCL</name>